<keyword evidence="7" id="KW-0408">Iron</keyword>
<dbReference type="GO" id="GO:0006091">
    <property type="term" value="P:generation of precursor metabolites and energy"/>
    <property type="evidence" value="ECO:0007669"/>
    <property type="project" value="UniProtKB-ARBA"/>
</dbReference>
<keyword evidence="10" id="KW-0119">Carbohydrate metabolism</keyword>
<dbReference type="Gene3D" id="3.20.20.70">
    <property type="entry name" value="Aldolase class I"/>
    <property type="match status" value="1"/>
</dbReference>
<keyword evidence="9" id="KW-0413">Isomerase</keyword>
<dbReference type="GO" id="GO:0005975">
    <property type="term" value="P:carbohydrate metabolic process"/>
    <property type="evidence" value="ECO:0007669"/>
    <property type="project" value="InterPro"/>
</dbReference>
<dbReference type="InterPro" id="IPR011060">
    <property type="entry name" value="RibuloseP-bd_barrel"/>
</dbReference>
<comment type="cofactor">
    <cofactor evidence="3">
        <name>Fe(2+)</name>
        <dbReference type="ChEBI" id="CHEBI:29033"/>
    </cofactor>
</comment>
<dbReference type="FunFam" id="3.20.20.70:FF:000191">
    <property type="entry name" value="ribulose-phosphate 3-epimerase isoform X2"/>
    <property type="match status" value="1"/>
</dbReference>
<organism evidence="11">
    <name type="scientific">Bathycoccus sp. RCC716 virus 2</name>
    <dbReference type="NCBI Taxonomy" id="2530039"/>
    <lineage>
        <taxon>Viruses</taxon>
        <taxon>Varidnaviria</taxon>
        <taxon>Bamfordvirae</taxon>
        <taxon>Nucleocytoviricota</taxon>
        <taxon>Megaviricetes</taxon>
        <taxon>Algavirales</taxon>
        <taxon>Phycodnaviridae</taxon>
        <taxon>Prasinovirus</taxon>
    </lineage>
</organism>
<name>A0A7S6NYL7_9PHYC</name>
<evidence type="ECO:0000256" key="5">
    <source>
        <dbReference type="ARBA" id="ARBA00022723"/>
    </source>
</evidence>
<dbReference type="GO" id="GO:1901135">
    <property type="term" value="P:carbohydrate derivative metabolic process"/>
    <property type="evidence" value="ECO:0007669"/>
    <property type="project" value="UniProtKB-ARBA"/>
</dbReference>
<accession>A0A7S6NYL7</accession>
<protein>
    <recommendedName>
        <fullName evidence="12">Ribulose-phosphate 3-epimerase</fullName>
    </recommendedName>
</protein>
<reference evidence="11" key="1">
    <citation type="submission" date="2019-02" db="EMBL/GenBank/DDBJ databases">
        <authorList>
            <person name="Bachy C."/>
            <person name="Yung C.-M."/>
            <person name="Roux S."/>
            <person name="Sullivan M.B."/>
            <person name="Worden A.Z."/>
        </authorList>
    </citation>
    <scope>NUCLEOTIDE SEQUENCE</scope>
    <source>
        <strain evidence="11">BII-V2</strain>
    </source>
</reference>
<evidence type="ECO:0008006" key="12">
    <source>
        <dbReference type="Google" id="ProtNLM"/>
    </source>
</evidence>
<dbReference type="GO" id="GO:0016857">
    <property type="term" value="F:racemase and epimerase activity, acting on carbohydrates and derivatives"/>
    <property type="evidence" value="ECO:0007669"/>
    <property type="project" value="InterPro"/>
</dbReference>
<dbReference type="GO" id="GO:0006163">
    <property type="term" value="P:purine nucleotide metabolic process"/>
    <property type="evidence" value="ECO:0007669"/>
    <property type="project" value="UniProtKB-ARBA"/>
</dbReference>
<evidence type="ECO:0000313" key="11">
    <source>
        <dbReference type="EMBL" id="QOR60534.1"/>
    </source>
</evidence>
<dbReference type="GO" id="GO:0046872">
    <property type="term" value="F:metal ion binding"/>
    <property type="evidence" value="ECO:0007669"/>
    <property type="project" value="UniProtKB-KW"/>
</dbReference>
<sequence length="257" mass="28046">MPFTYTRLSPVSFSNKPRFEKVVIAKTWNKSNEVIVSPSIAKSNLWDLKTSVTKAVDGGANWLHVSVQDGSLIAPKISLGSPIVSCLRKNVPKDVKIDVKLNTLEPFDRIDEFVNAGADVITFAPESAKQPMAVLKKIRDLSTIHDRDILAGIVLNPSTSIFTIEELVPYCDIVVVMLVNAGLGTTPYATLDEKVSRVRKIRSYIGPTMRVQIDGGVNERSVRDLIEAGADTIVAGSAVFKSDDPKKVIRALKGGRD</sequence>
<evidence type="ECO:0000256" key="4">
    <source>
        <dbReference type="ARBA" id="ARBA00011738"/>
    </source>
</evidence>
<dbReference type="SUPFAM" id="SSF51366">
    <property type="entry name" value="Ribulose-phoshate binding barrel"/>
    <property type="match status" value="1"/>
</dbReference>
<evidence type="ECO:0000256" key="9">
    <source>
        <dbReference type="ARBA" id="ARBA00023235"/>
    </source>
</evidence>
<keyword evidence="5" id="KW-0479">Metal-binding</keyword>
<evidence type="ECO:0000256" key="10">
    <source>
        <dbReference type="ARBA" id="ARBA00023277"/>
    </source>
</evidence>
<evidence type="ECO:0000256" key="6">
    <source>
        <dbReference type="ARBA" id="ARBA00022833"/>
    </source>
</evidence>
<comment type="subunit">
    <text evidence="4">Homodimer.</text>
</comment>
<evidence type="ECO:0000256" key="2">
    <source>
        <dbReference type="ARBA" id="ARBA00001947"/>
    </source>
</evidence>
<evidence type="ECO:0000256" key="7">
    <source>
        <dbReference type="ARBA" id="ARBA00023004"/>
    </source>
</evidence>
<dbReference type="InterPro" id="IPR000056">
    <property type="entry name" value="Ribul_P_3_epim-like"/>
</dbReference>
<comment type="cofactor">
    <cofactor evidence="1">
        <name>Mn(2+)</name>
        <dbReference type="ChEBI" id="CHEBI:29035"/>
    </cofactor>
</comment>
<proteinExistence type="predicted"/>
<dbReference type="EMBL" id="MK522038">
    <property type="protein sequence ID" value="QOR60534.1"/>
    <property type="molecule type" value="Genomic_DNA"/>
</dbReference>
<keyword evidence="6" id="KW-0862">Zinc</keyword>
<evidence type="ECO:0000256" key="3">
    <source>
        <dbReference type="ARBA" id="ARBA00001954"/>
    </source>
</evidence>
<comment type="cofactor">
    <cofactor evidence="2">
        <name>Zn(2+)</name>
        <dbReference type="ChEBI" id="CHEBI:29105"/>
    </cofactor>
</comment>
<dbReference type="PANTHER" id="PTHR11749">
    <property type="entry name" value="RIBULOSE-5-PHOSPHATE-3-EPIMERASE"/>
    <property type="match status" value="1"/>
</dbReference>
<keyword evidence="8" id="KW-0464">Manganese</keyword>
<evidence type="ECO:0000256" key="1">
    <source>
        <dbReference type="ARBA" id="ARBA00001936"/>
    </source>
</evidence>
<evidence type="ECO:0000256" key="8">
    <source>
        <dbReference type="ARBA" id="ARBA00023211"/>
    </source>
</evidence>
<dbReference type="CDD" id="cd00429">
    <property type="entry name" value="RPE"/>
    <property type="match status" value="1"/>
</dbReference>
<dbReference type="Pfam" id="PF00834">
    <property type="entry name" value="Ribul_P_3_epim"/>
    <property type="match status" value="1"/>
</dbReference>
<dbReference type="InterPro" id="IPR013785">
    <property type="entry name" value="Aldolase_TIM"/>
</dbReference>
<dbReference type="GO" id="GO:0046496">
    <property type="term" value="P:nicotinamide nucleotide metabolic process"/>
    <property type="evidence" value="ECO:0007669"/>
    <property type="project" value="UniProtKB-ARBA"/>
</dbReference>